<dbReference type="eggNOG" id="ENOG50347A6">
    <property type="taxonomic scope" value="Bacteria"/>
</dbReference>
<organism evidence="2 3">
    <name type="scientific">Peptoclostridium litorale DSM 5388</name>
    <dbReference type="NCBI Taxonomy" id="1121324"/>
    <lineage>
        <taxon>Bacteria</taxon>
        <taxon>Bacillati</taxon>
        <taxon>Bacillota</taxon>
        <taxon>Clostridia</taxon>
        <taxon>Peptostreptococcales</taxon>
        <taxon>Peptoclostridiaceae</taxon>
        <taxon>Peptoclostridium</taxon>
    </lineage>
</organism>
<feature type="transmembrane region" description="Helical" evidence="1">
    <location>
        <begin position="55"/>
        <end position="71"/>
    </location>
</feature>
<sequence length="214" mass="24568">MSSSPNPVRKKIRNGRPKPFKIMTRTLIFLGFIFYSLLSFAYFFEPEFLSNWTKFYFYIYPFIFLVYVYTFKMDCKKGRKKCLSAAIFNILFLALISTFVFFISGIIMNPGSDKNKLHIAVTVFFMGGVMLFDFFIFDYMQSLFKPKSCKVKKPKKPAQRQAVNASRPSNTNSISNASAYAPQNLENTIEIIYGSQLEGCTAKSSNIVSSKEML</sequence>
<evidence type="ECO:0000256" key="1">
    <source>
        <dbReference type="SAM" id="Phobius"/>
    </source>
</evidence>
<feature type="transmembrane region" description="Helical" evidence="1">
    <location>
        <begin position="83"/>
        <end position="107"/>
    </location>
</feature>
<dbReference type="AlphaFoldDB" id="A0A069RIL4"/>
<gene>
    <name evidence="2" type="ORF">CLIT_5c00100</name>
</gene>
<dbReference type="Proteomes" id="UP000027946">
    <property type="component" value="Unassembled WGS sequence"/>
</dbReference>
<comment type="caution">
    <text evidence="2">The sequence shown here is derived from an EMBL/GenBank/DDBJ whole genome shotgun (WGS) entry which is preliminary data.</text>
</comment>
<dbReference type="RefSeq" id="WP_038262445.1">
    <property type="nucleotide sequence ID" value="NZ_JJMM01000005.1"/>
</dbReference>
<dbReference type="EMBL" id="JJMM01000005">
    <property type="protein sequence ID" value="KDR96000.1"/>
    <property type="molecule type" value="Genomic_DNA"/>
</dbReference>
<feature type="transmembrane region" description="Helical" evidence="1">
    <location>
        <begin position="20"/>
        <end position="43"/>
    </location>
</feature>
<reference evidence="2 3" key="1">
    <citation type="submission" date="2014-03" db="EMBL/GenBank/DDBJ databases">
        <title>Genome sequence of Clostridium litorale W6, DSM 5388.</title>
        <authorList>
            <person name="Poehlein A."/>
            <person name="Jagirdar A."/>
            <person name="Khonsari B."/>
            <person name="Chibani C.M."/>
            <person name="Gutierrez Gutierrez D.A."/>
            <person name="Davydova E."/>
            <person name="Alghaithi H.S."/>
            <person name="Nair K.P."/>
            <person name="Dhamotharan K."/>
            <person name="Chandran L."/>
            <person name="G W."/>
            <person name="Daniel R."/>
        </authorList>
    </citation>
    <scope>NUCLEOTIDE SEQUENCE [LARGE SCALE GENOMIC DNA]</scope>
    <source>
        <strain evidence="2 3">W6</strain>
    </source>
</reference>
<keyword evidence="1" id="KW-0812">Transmembrane</keyword>
<name>A0A069RIL4_PEPLI</name>
<keyword evidence="1" id="KW-1133">Transmembrane helix</keyword>
<keyword evidence="1" id="KW-0472">Membrane</keyword>
<protein>
    <submittedName>
        <fullName evidence="2">Uncharacterized protein</fullName>
    </submittedName>
</protein>
<accession>A0A069RIL4</accession>
<evidence type="ECO:0000313" key="3">
    <source>
        <dbReference type="Proteomes" id="UP000027946"/>
    </source>
</evidence>
<evidence type="ECO:0000313" key="2">
    <source>
        <dbReference type="EMBL" id="KDR96000.1"/>
    </source>
</evidence>
<feature type="transmembrane region" description="Helical" evidence="1">
    <location>
        <begin position="119"/>
        <end position="137"/>
    </location>
</feature>
<proteinExistence type="predicted"/>
<keyword evidence="3" id="KW-1185">Reference proteome</keyword>